<dbReference type="Pfam" id="PF00114">
    <property type="entry name" value="Pilin"/>
    <property type="match status" value="1"/>
</dbReference>
<dbReference type="SUPFAM" id="SSF54523">
    <property type="entry name" value="Pili subunits"/>
    <property type="match status" value="1"/>
</dbReference>
<dbReference type="InterPro" id="IPR012902">
    <property type="entry name" value="N_methyl_site"/>
</dbReference>
<dbReference type="Proteomes" id="UP000317938">
    <property type="component" value="Unassembled WGS sequence"/>
</dbReference>
<dbReference type="InterPro" id="IPR001082">
    <property type="entry name" value="Pilin"/>
</dbReference>
<gene>
    <name evidence="5" type="ORF">FQP85_06265</name>
</gene>
<comment type="caution">
    <text evidence="5">The sequence shown here is derived from an EMBL/GenBank/DDBJ whole genome shotgun (WGS) entry which is preliminary data.</text>
</comment>
<accession>A0ABY3FG79</accession>
<keyword evidence="4" id="KW-0812">Transmembrane</keyword>
<dbReference type="Pfam" id="PF07963">
    <property type="entry name" value="N_methyl"/>
    <property type="match status" value="1"/>
</dbReference>
<dbReference type="RefSeq" id="WP_145235205.1">
    <property type="nucleotide sequence ID" value="NZ_VNFF01000005.1"/>
</dbReference>
<evidence type="ECO:0000313" key="6">
    <source>
        <dbReference type="Proteomes" id="UP000317938"/>
    </source>
</evidence>
<keyword evidence="3" id="KW-0281">Fimbrium</keyword>
<dbReference type="InterPro" id="IPR045584">
    <property type="entry name" value="Pilin-like"/>
</dbReference>
<keyword evidence="6" id="KW-1185">Reference proteome</keyword>
<reference evidence="5 6" key="1">
    <citation type="submission" date="2019-07" db="EMBL/GenBank/DDBJ databases">
        <title>Diversity of Bacteria from Kongsfjorden, Arctic.</title>
        <authorList>
            <person name="Yu Y."/>
        </authorList>
    </citation>
    <scope>NUCLEOTIDE SEQUENCE [LARGE SCALE GENOMIC DNA]</scope>
    <source>
        <strain evidence="5 6">SM1927</strain>
    </source>
</reference>
<dbReference type="NCBIfam" id="TIGR02532">
    <property type="entry name" value="IV_pilin_GFxxxE"/>
    <property type="match status" value="1"/>
</dbReference>
<evidence type="ECO:0000313" key="5">
    <source>
        <dbReference type="EMBL" id="TVU84574.1"/>
    </source>
</evidence>
<dbReference type="PANTHER" id="PTHR30093:SF34">
    <property type="entry name" value="PREPILIN PEPTIDASE-DEPENDENT PROTEIN D"/>
    <property type="match status" value="1"/>
</dbReference>
<keyword evidence="2" id="KW-0488">Methylation</keyword>
<evidence type="ECO:0000256" key="3">
    <source>
        <dbReference type="RuleBase" id="RU000389"/>
    </source>
</evidence>
<organism evidence="5 6">
    <name type="scientific">Pseudoalteromonas neustonica</name>
    <dbReference type="NCBI Taxonomy" id="1840331"/>
    <lineage>
        <taxon>Bacteria</taxon>
        <taxon>Pseudomonadati</taxon>
        <taxon>Pseudomonadota</taxon>
        <taxon>Gammaproteobacteria</taxon>
        <taxon>Alteromonadales</taxon>
        <taxon>Pseudoalteromonadaceae</taxon>
        <taxon>Pseudoalteromonas</taxon>
    </lineage>
</organism>
<evidence type="ECO:0000256" key="1">
    <source>
        <dbReference type="ARBA" id="ARBA00005233"/>
    </source>
</evidence>
<dbReference type="Gene3D" id="3.30.700.10">
    <property type="entry name" value="Glycoprotein, Type 4 Pilin"/>
    <property type="match status" value="1"/>
</dbReference>
<evidence type="ECO:0000256" key="2">
    <source>
        <dbReference type="ARBA" id="ARBA00022481"/>
    </source>
</evidence>
<dbReference type="PROSITE" id="PS00409">
    <property type="entry name" value="PROKAR_NTER_METHYL"/>
    <property type="match status" value="1"/>
</dbReference>
<feature type="transmembrane region" description="Helical" evidence="4">
    <location>
        <begin position="12"/>
        <end position="35"/>
    </location>
</feature>
<keyword evidence="4" id="KW-1133">Transmembrane helix</keyword>
<comment type="similarity">
    <text evidence="1 3">Belongs to the N-Me-Phe pilin family.</text>
</comment>
<sequence>MEKMTQQSQKGFTLIELMIVVAIIGILAAVALPAYQDYTTRAKMSEVVTFAGSAKTAVSECAITTGDTTLAACNSNSKVGLDPTATNISSTYVESVTVGTGGVITAAIQGTSVTALDGGSLTFTPTATSGSVSWKCEISAATLNKYVPQNCRKS</sequence>
<name>A0ABY3FG79_9GAMM</name>
<dbReference type="EMBL" id="VNFF01000005">
    <property type="protein sequence ID" value="TVU84574.1"/>
    <property type="molecule type" value="Genomic_DNA"/>
</dbReference>
<proteinExistence type="inferred from homology"/>
<evidence type="ECO:0000256" key="4">
    <source>
        <dbReference type="SAM" id="Phobius"/>
    </source>
</evidence>
<protein>
    <submittedName>
        <fullName evidence="5">Prepilin-type N-terminal cleavage/methylation domain-containing protein</fullName>
    </submittedName>
</protein>
<dbReference type="PANTHER" id="PTHR30093">
    <property type="entry name" value="GENERAL SECRETION PATHWAY PROTEIN G"/>
    <property type="match status" value="1"/>
</dbReference>
<keyword evidence="4" id="KW-0472">Membrane</keyword>